<accession>A0A7C4PS56</accession>
<evidence type="ECO:0000256" key="7">
    <source>
        <dbReference type="ARBA" id="ARBA00022840"/>
    </source>
</evidence>
<dbReference type="GO" id="GO:0005886">
    <property type="term" value="C:plasma membrane"/>
    <property type="evidence" value="ECO:0007669"/>
    <property type="project" value="UniProtKB-SubCell"/>
</dbReference>
<reference evidence="11" key="1">
    <citation type="journal article" date="2020" name="mSystems">
        <title>Genome- and Community-Level Interaction Insights into Carbon Utilization and Element Cycling Functions of Hydrothermarchaeota in Hydrothermal Sediment.</title>
        <authorList>
            <person name="Zhou Z."/>
            <person name="Liu Y."/>
            <person name="Xu W."/>
            <person name="Pan J."/>
            <person name="Luo Z.H."/>
            <person name="Li M."/>
        </authorList>
    </citation>
    <scope>NUCLEOTIDE SEQUENCE [LARGE SCALE GENOMIC DNA]</scope>
    <source>
        <strain evidence="11">SpSt-573</strain>
    </source>
</reference>
<dbReference type="SMART" id="SM00382">
    <property type="entry name" value="AAA"/>
    <property type="match status" value="1"/>
</dbReference>
<sequence length="357" mass="39806">MDNGNKFIEVRDLHVDFDVRAGIIKAVDGMWLEINRGQTVGVIGESGCGKSVTARAIMNMVPKPGKISGGEILYHRKNKETDEVTTIDITKLDPDGEVIRQIRGGEIGMIFQEPMSSLTPVYTAGTHIYEAVSLHRLVPVKKVGDQMVETIVTHRKVTKQEAREIAVEMLRKVGIPKPAERVDSYPHQLSGGQRQRVMIAIALSCEPEMLIADEPTTALDVSIEAQILDVMRELQSSVNMAIMFITHNLGVIAEMAEEIVVMYMGKQVERAKVVDLFYDPKHPYTQALLRSIPKIGKRGERLATIEGMVPDPFHLPTGCVFHPRCPMFMPGKCDRIVPTNKEIAPNHWASCLLYEEV</sequence>
<keyword evidence="7 11" id="KW-0067">ATP-binding</keyword>
<evidence type="ECO:0000256" key="2">
    <source>
        <dbReference type="ARBA" id="ARBA00005417"/>
    </source>
</evidence>
<keyword evidence="4" id="KW-1003">Cell membrane</keyword>
<dbReference type="InterPro" id="IPR003439">
    <property type="entry name" value="ABC_transporter-like_ATP-bd"/>
</dbReference>
<dbReference type="CDD" id="cd03257">
    <property type="entry name" value="ABC_NikE_OppD_transporters"/>
    <property type="match status" value="1"/>
</dbReference>
<evidence type="ECO:0000313" key="11">
    <source>
        <dbReference type="EMBL" id="HGS21430.1"/>
    </source>
</evidence>
<dbReference type="InterPro" id="IPR050388">
    <property type="entry name" value="ABC_Ni/Peptide_Import"/>
</dbReference>
<dbReference type="EMBL" id="DSYK01000309">
    <property type="protein sequence ID" value="HGS21430.1"/>
    <property type="molecule type" value="Genomic_DNA"/>
</dbReference>
<dbReference type="NCBIfam" id="TIGR01727">
    <property type="entry name" value="oligo_HPY"/>
    <property type="match status" value="1"/>
</dbReference>
<keyword evidence="9" id="KW-0472">Membrane</keyword>
<organism evidence="11">
    <name type="scientific">Anaerolinea thermolimosa</name>
    <dbReference type="NCBI Taxonomy" id="229919"/>
    <lineage>
        <taxon>Bacteria</taxon>
        <taxon>Bacillati</taxon>
        <taxon>Chloroflexota</taxon>
        <taxon>Anaerolineae</taxon>
        <taxon>Anaerolineales</taxon>
        <taxon>Anaerolineaceae</taxon>
        <taxon>Anaerolinea</taxon>
    </lineage>
</organism>
<evidence type="ECO:0000256" key="1">
    <source>
        <dbReference type="ARBA" id="ARBA00004202"/>
    </source>
</evidence>
<evidence type="ECO:0000256" key="6">
    <source>
        <dbReference type="ARBA" id="ARBA00022741"/>
    </source>
</evidence>
<evidence type="ECO:0000256" key="5">
    <source>
        <dbReference type="ARBA" id="ARBA00022519"/>
    </source>
</evidence>
<dbReference type="PANTHER" id="PTHR43297:SF14">
    <property type="entry name" value="ATPASE AAA-TYPE CORE DOMAIN-CONTAINING PROTEIN"/>
    <property type="match status" value="1"/>
</dbReference>
<evidence type="ECO:0000256" key="9">
    <source>
        <dbReference type="ARBA" id="ARBA00023136"/>
    </source>
</evidence>
<dbReference type="InterPro" id="IPR027417">
    <property type="entry name" value="P-loop_NTPase"/>
</dbReference>
<dbReference type="InterPro" id="IPR017871">
    <property type="entry name" value="ABC_transporter-like_CS"/>
</dbReference>
<dbReference type="GO" id="GO:0015833">
    <property type="term" value="P:peptide transport"/>
    <property type="evidence" value="ECO:0007669"/>
    <property type="project" value="InterPro"/>
</dbReference>
<keyword evidence="5" id="KW-0997">Cell inner membrane</keyword>
<dbReference type="InterPro" id="IPR003593">
    <property type="entry name" value="AAA+_ATPase"/>
</dbReference>
<dbReference type="Pfam" id="PF00005">
    <property type="entry name" value="ABC_tran"/>
    <property type="match status" value="1"/>
</dbReference>
<dbReference type="Pfam" id="PF08352">
    <property type="entry name" value="oligo_HPY"/>
    <property type="match status" value="1"/>
</dbReference>
<gene>
    <name evidence="11" type="ORF">ENT37_06140</name>
</gene>
<dbReference type="Gene3D" id="3.40.50.300">
    <property type="entry name" value="P-loop containing nucleotide triphosphate hydrolases"/>
    <property type="match status" value="1"/>
</dbReference>
<evidence type="ECO:0000256" key="8">
    <source>
        <dbReference type="ARBA" id="ARBA00022967"/>
    </source>
</evidence>
<dbReference type="AlphaFoldDB" id="A0A7C4PS56"/>
<dbReference type="InterPro" id="IPR013563">
    <property type="entry name" value="Oligopep_ABC_C"/>
</dbReference>
<comment type="caution">
    <text evidence="11">The sequence shown here is derived from an EMBL/GenBank/DDBJ whole genome shotgun (WGS) entry which is preliminary data.</text>
</comment>
<comment type="subcellular location">
    <subcellularLocation>
        <location evidence="1">Cell membrane</location>
        <topology evidence="1">Peripheral membrane protein</topology>
    </subcellularLocation>
</comment>
<keyword evidence="3" id="KW-0813">Transport</keyword>
<name>A0A7C4PS56_9CHLR</name>
<protein>
    <submittedName>
        <fullName evidence="11">ABC transporter ATP-binding protein</fullName>
    </submittedName>
</protein>
<dbReference type="PANTHER" id="PTHR43297">
    <property type="entry name" value="OLIGOPEPTIDE TRANSPORT ATP-BINDING PROTEIN APPD"/>
    <property type="match status" value="1"/>
</dbReference>
<dbReference type="PROSITE" id="PS00211">
    <property type="entry name" value="ABC_TRANSPORTER_1"/>
    <property type="match status" value="1"/>
</dbReference>
<dbReference type="GO" id="GO:0005524">
    <property type="term" value="F:ATP binding"/>
    <property type="evidence" value="ECO:0007669"/>
    <property type="project" value="UniProtKB-KW"/>
</dbReference>
<proteinExistence type="inferred from homology"/>
<comment type="similarity">
    <text evidence="2">Belongs to the ABC transporter superfamily.</text>
</comment>
<dbReference type="SUPFAM" id="SSF52540">
    <property type="entry name" value="P-loop containing nucleoside triphosphate hydrolases"/>
    <property type="match status" value="1"/>
</dbReference>
<evidence type="ECO:0000256" key="3">
    <source>
        <dbReference type="ARBA" id="ARBA00022448"/>
    </source>
</evidence>
<evidence type="ECO:0000259" key="10">
    <source>
        <dbReference type="PROSITE" id="PS50893"/>
    </source>
</evidence>
<dbReference type="GO" id="GO:0016887">
    <property type="term" value="F:ATP hydrolysis activity"/>
    <property type="evidence" value="ECO:0007669"/>
    <property type="project" value="InterPro"/>
</dbReference>
<keyword evidence="8" id="KW-1278">Translocase</keyword>
<dbReference type="PROSITE" id="PS50893">
    <property type="entry name" value="ABC_TRANSPORTER_2"/>
    <property type="match status" value="1"/>
</dbReference>
<feature type="domain" description="ABC transporter" evidence="10">
    <location>
        <begin position="8"/>
        <end position="289"/>
    </location>
</feature>
<keyword evidence="6" id="KW-0547">Nucleotide-binding</keyword>
<evidence type="ECO:0000256" key="4">
    <source>
        <dbReference type="ARBA" id="ARBA00022475"/>
    </source>
</evidence>